<dbReference type="PANTHER" id="PTHR43461">
    <property type="entry name" value="TRANSMEMBRANE PROTEIN 256"/>
    <property type="match status" value="1"/>
</dbReference>
<feature type="transmembrane region" description="Helical" evidence="6">
    <location>
        <begin position="101"/>
        <end position="122"/>
    </location>
</feature>
<feature type="transmembrane region" description="Helical" evidence="6">
    <location>
        <begin position="76"/>
        <end position="95"/>
    </location>
</feature>
<comment type="subcellular location">
    <subcellularLocation>
        <location evidence="1">Membrane</location>
        <topology evidence="1">Multi-pass membrane protein</topology>
    </subcellularLocation>
</comment>
<keyword evidence="4 6" id="KW-1133">Transmembrane helix</keyword>
<protein>
    <submittedName>
        <fullName evidence="7">Uncharacterized membrane protein YgdD (TMEM256/DUF423 family)</fullName>
    </submittedName>
</protein>
<dbReference type="RefSeq" id="WP_148895824.1">
    <property type="nucleotide sequence ID" value="NZ_VNIB01000006.1"/>
</dbReference>
<comment type="similarity">
    <text evidence="2">Belongs to the UPF0382 family.</text>
</comment>
<dbReference type="AlphaFoldDB" id="A0A5D3WJH6"/>
<evidence type="ECO:0000256" key="1">
    <source>
        <dbReference type="ARBA" id="ARBA00004141"/>
    </source>
</evidence>
<feature type="transmembrane region" description="Helical" evidence="6">
    <location>
        <begin position="46"/>
        <end position="64"/>
    </location>
</feature>
<dbReference type="InterPro" id="IPR006696">
    <property type="entry name" value="DUF423"/>
</dbReference>
<comment type="caution">
    <text evidence="7">The sequence shown here is derived from an EMBL/GenBank/DDBJ whole genome shotgun (WGS) entry which is preliminary data.</text>
</comment>
<dbReference type="PANTHER" id="PTHR43461:SF1">
    <property type="entry name" value="TRANSMEMBRANE PROTEIN 256"/>
    <property type="match status" value="1"/>
</dbReference>
<dbReference type="Proteomes" id="UP000324159">
    <property type="component" value="Unassembled WGS sequence"/>
</dbReference>
<keyword evidence="8" id="KW-1185">Reference proteome</keyword>
<name>A0A5D3WJH6_9BACT</name>
<evidence type="ECO:0000256" key="6">
    <source>
        <dbReference type="SAM" id="Phobius"/>
    </source>
</evidence>
<organism evidence="7 8">
    <name type="scientific">Geothermobacter ehrlichii</name>
    <dbReference type="NCBI Taxonomy" id="213224"/>
    <lineage>
        <taxon>Bacteria</taxon>
        <taxon>Pseudomonadati</taxon>
        <taxon>Thermodesulfobacteriota</taxon>
        <taxon>Desulfuromonadia</taxon>
        <taxon>Desulfuromonadales</taxon>
        <taxon>Geothermobacteraceae</taxon>
        <taxon>Geothermobacter</taxon>
    </lineage>
</organism>
<sequence>MNDGRLLLLLGALGGFLGVVLGAFGAHGLEGALSEKMLATWNKAVHYQQLHALALLATGLLARQQSAVGEKGWQRAGCAFLLGILLFSGSLYLLVLTEARWLGMVTPFGGLAFLAGWGLLAWQSLRC</sequence>
<dbReference type="EMBL" id="VNIB01000006">
    <property type="protein sequence ID" value="TYO98447.1"/>
    <property type="molecule type" value="Genomic_DNA"/>
</dbReference>
<evidence type="ECO:0000256" key="3">
    <source>
        <dbReference type="ARBA" id="ARBA00022692"/>
    </source>
</evidence>
<evidence type="ECO:0000256" key="2">
    <source>
        <dbReference type="ARBA" id="ARBA00009694"/>
    </source>
</evidence>
<dbReference type="Pfam" id="PF04241">
    <property type="entry name" value="DUF423"/>
    <property type="match status" value="1"/>
</dbReference>
<keyword evidence="5 6" id="KW-0472">Membrane</keyword>
<evidence type="ECO:0000313" key="8">
    <source>
        <dbReference type="Proteomes" id="UP000324159"/>
    </source>
</evidence>
<evidence type="ECO:0000313" key="7">
    <source>
        <dbReference type="EMBL" id="TYO98447.1"/>
    </source>
</evidence>
<reference evidence="7 8" key="1">
    <citation type="submission" date="2019-07" db="EMBL/GenBank/DDBJ databases">
        <title>Genomic Encyclopedia of Type Strains, Phase IV (KMG-IV): sequencing the most valuable type-strain genomes for metagenomic binning, comparative biology and taxonomic classification.</title>
        <authorList>
            <person name="Goeker M."/>
        </authorList>
    </citation>
    <scope>NUCLEOTIDE SEQUENCE [LARGE SCALE GENOMIC DNA]</scope>
    <source>
        <strain evidence="7 8">SS015</strain>
    </source>
</reference>
<proteinExistence type="inferred from homology"/>
<gene>
    <name evidence="7" type="ORF">EDC39_10646</name>
</gene>
<evidence type="ECO:0000256" key="5">
    <source>
        <dbReference type="ARBA" id="ARBA00023136"/>
    </source>
</evidence>
<evidence type="ECO:0000256" key="4">
    <source>
        <dbReference type="ARBA" id="ARBA00022989"/>
    </source>
</evidence>
<dbReference type="GO" id="GO:0005886">
    <property type="term" value="C:plasma membrane"/>
    <property type="evidence" value="ECO:0007669"/>
    <property type="project" value="TreeGrafter"/>
</dbReference>
<accession>A0A5D3WJH6</accession>
<keyword evidence="3 6" id="KW-0812">Transmembrane</keyword>